<dbReference type="EMBL" id="JAGGKP010000001">
    <property type="protein sequence ID" value="MBP1936159.1"/>
    <property type="molecule type" value="Genomic_DNA"/>
</dbReference>
<proteinExistence type="predicted"/>
<dbReference type="RefSeq" id="WP_209845996.1">
    <property type="nucleotide sequence ID" value="NZ_CBCRVE010000002.1"/>
</dbReference>
<gene>
    <name evidence="1" type="ORF">J2Z20_001020</name>
</gene>
<keyword evidence="2" id="KW-1185">Reference proteome</keyword>
<name>A0ABS4H0V7_9BACL</name>
<organism evidence="1 2">
    <name type="scientific">Paenibacillus sediminis</name>
    <dbReference type="NCBI Taxonomy" id="664909"/>
    <lineage>
        <taxon>Bacteria</taxon>
        <taxon>Bacillati</taxon>
        <taxon>Bacillota</taxon>
        <taxon>Bacilli</taxon>
        <taxon>Bacillales</taxon>
        <taxon>Paenibacillaceae</taxon>
        <taxon>Paenibacillus</taxon>
    </lineage>
</organism>
<reference evidence="1 2" key="1">
    <citation type="submission" date="2021-03" db="EMBL/GenBank/DDBJ databases">
        <title>Genomic Encyclopedia of Type Strains, Phase IV (KMG-IV): sequencing the most valuable type-strain genomes for metagenomic binning, comparative biology and taxonomic classification.</title>
        <authorList>
            <person name="Goeker M."/>
        </authorList>
    </citation>
    <scope>NUCLEOTIDE SEQUENCE [LARGE SCALE GENOMIC DNA]</scope>
    <source>
        <strain evidence="1 2">DSM 23491</strain>
    </source>
</reference>
<evidence type="ECO:0000313" key="2">
    <source>
        <dbReference type="Proteomes" id="UP001519273"/>
    </source>
</evidence>
<comment type="caution">
    <text evidence="1">The sequence shown here is derived from an EMBL/GenBank/DDBJ whole genome shotgun (WGS) entry which is preliminary data.</text>
</comment>
<sequence length="177" mass="20408">MFDPTIFDNLKVVFEGSIYDLDREGEVLVIDRKDQIDLASFERMFLMRIHRPGGNCRVEVRITSGLADFAGELGGIRIADEAPGVRLQFMFQLPDKQSTHFHTFHERLTTIWSDSVYIKHERTIGLETDESAAQFDEGIYRILLTFRTKIDESHIDDIESLLEHLLESMDSLESDVL</sequence>
<dbReference type="Proteomes" id="UP001519273">
    <property type="component" value="Unassembled WGS sequence"/>
</dbReference>
<protein>
    <recommendedName>
        <fullName evidence="3">Group-specific protein</fullName>
    </recommendedName>
</protein>
<evidence type="ECO:0000313" key="1">
    <source>
        <dbReference type="EMBL" id="MBP1936159.1"/>
    </source>
</evidence>
<accession>A0ABS4H0V7</accession>
<evidence type="ECO:0008006" key="3">
    <source>
        <dbReference type="Google" id="ProtNLM"/>
    </source>
</evidence>